<feature type="non-terminal residue" evidence="2">
    <location>
        <position position="1"/>
    </location>
</feature>
<accession>A0A0B6YNL0</accession>
<proteinExistence type="predicted"/>
<feature type="non-terminal residue" evidence="2">
    <location>
        <position position="104"/>
    </location>
</feature>
<name>A0A0B6YNL0_9EUPU</name>
<feature type="compositionally biased region" description="Low complexity" evidence="1">
    <location>
        <begin position="93"/>
        <end position="104"/>
    </location>
</feature>
<protein>
    <submittedName>
        <fullName evidence="2">Uncharacterized protein</fullName>
    </submittedName>
</protein>
<feature type="region of interest" description="Disordered" evidence="1">
    <location>
        <begin position="62"/>
        <end position="104"/>
    </location>
</feature>
<evidence type="ECO:0000313" key="2">
    <source>
        <dbReference type="EMBL" id="CEK57824.1"/>
    </source>
</evidence>
<dbReference type="EMBL" id="HACG01010959">
    <property type="protein sequence ID" value="CEK57824.1"/>
    <property type="molecule type" value="Transcribed_RNA"/>
</dbReference>
<gene>
    <name evidence="2" type="primary">ORF31162</name>
</gene>
<evidence type="ECO:0000256" key="1">
    <source>
        <dbReference type="SAM" id="MobiDB-lite"/>
    </source>
</evidence>
<reference evidence="2" key="1">
    <citation type="submission" date="2014-12" db="EMBL/GenBank/DDBJ databases">
        <title>Insight into the proteome of Arion vulgaris.</title>
        <authorList>
            <person name="Aradska J."/>
            <person name="Bulat T."/>
            <person name="Smidak R."/>
            <person name="Sarate P."/>
            <person name="Gangsoo J."/>
            <person name="Sialana F."/>
            <person name="Bilban M."/>
            <person name="Lubec G."/>
        </authorList>
    </citation>
    <scope>NUCLEOTIDE SEQUENCE</scope>
    <source>
        <tissue evidence="2">Skin</tissue>
    </source>
</reference>
<dbReference type="AlphaFoldDB" id="A0A0B6YNL0"/>
<sequence>EKPRYYNLLLDQWVLHYNHKEQKGIQFLQSLCQKGLHLQNPTTDPQHQWNIPKISYAALRSSDSRIQQHTPRDSGHNASLHHNLKKLSLTAGQLSQSNSRNSLS</sequence>
<organism evidence="2">
    <name type="scientific">Arion vulgaris</name>
    <dbReference type="NCBI Taxonomy" id="1028688"/>
    <lineage>
        <taxon>Eukaryota</taxon>
        <taxon>Metazoa</taxon>
        <taxon>Spiralia</taxon>
        <taxon>Lophotrochozoa</taxon>
        <taxon>Mollusca</taxon>
        <taxon>Gastropoda</taxon>
        <taxon>Heterobranchia</taxon>
        <taxon>Euthyneura</taxon>
        <taxon>Panpulmonata</taxon>
        <taxon>Eupulmonata</taxon>
        <taxon>Stylommatophora</taxon>
        <taxon>Helicina</taxon>
        <taxon>Arionoidea</taxon>
        <taxon>Arionidae</taxon>
        <taxon>Arion</taxon>
    </lineage>
</organism>